<dbReference type="Pfam" id="PF07693">
    <property type="entry name" value="KAP_NTPase"/>
    <property type="match status" value="1"/>
</dbReference>
<keyword evidence="3" id="KW-1185">Reference proteome</keyword>
<feature type="non-terminal residue" evidence="2">
    <location>
        <position position="49"/>
    </location>
</feature>
<reference evidence="2 3" key="1">
    <citation type="submission" date="2024-02" db="EMBL/GenBank/DDBJ databases">
        <title>Bacteria isolated from the canopy kelp, Nereocystis luetkeana.</title>
        <authorList>
            <person name="Pfister C.A."/>
            <person name="Younker I.T."/>
            <person name="Light S.H."/>
        </authorList>
    </citation>
    <scope>NUCLEOTIDE SEQUENCE [LARGE SCALE GENOMIC DNA]</scope>
    <source>
        <strain evidence="2 3">TI.4.07</strain>
    </source>
</reference>
<sequence length="49" mass="5643">MFVDELDRCRPSYAVEMLESIKHIFDIKGIVFVVATDSEQLQHGVKAIY</sequence>
<dbReference type="EMBL" id="JBAKAR010000166">
    <property type="protein sequence ID" value="MEL0615029.1"/>
    <property type="molecule type" value="Genomic_DNA"/>
</dbReference>
<gene>
    <name evidence="2" type="ORF">V6242_17965</name>
</gene>
<comment type="caution">
    <text evidence="2">The sequence shown here is derived from an EMBL/GenBank/DDBJ whole genome shotgun (WGS) entry which is preliminary data.</text>
</comment>
<evidence type="ECO:0000313" key="2">
    <source>
        <dbReference type="EMBL" id="MEL0615029.1"/>
    </source>
</evidence>
<name>A0ABU9GBL7_9GAMM</name>
<organism evidence="2 3">
    <name type="scientific">Marinomonas arenicola</name>
    <dbReference type="NCBI Taxonomy" id="569601"/>
    <lineage>
        <taxon>Bacteria</taxon>
        <taxon>Pseudomonadati</taxon>
        <taxon>Pseudomonadota</taxon>
        <taxon>Gammaproteobacteria</taxon>
        <taxon>Oceanospirillales</taxon>
        <taxon>Oceanospirillaceae</taxon>
        <taxon>Marinomonas</taxon>
    </lineage>
</organism>
<evidence type="ECO:0000313" key="3">
    <source>
        <dbReference type="Proteomes" id="UP001379949"/>
    </source>
</evidence>
<protein>
    <submittedName>
        <fullName evidence="2">P-loop NTPase fold protein</fullName>
    </submittedName>
</protein>
<dbReference type="Proteomes" id="UP001379949">
    <property type="component" value="Unassembled WGS sequence"/>
</dbReference>
<proteinExistence type="predicted"/>
<accession>A0ABU9GBL7</accession>
<evidence type="ECO:0000259" key="1">
    <source>
        <dbReference type="Pfam" id="PF07693"/>
    </source>
</evidence>
<dbReference type="InterPro" id="IPR011646">
    <property type="entry name" value="KAP_P-loop"/>
</dbReference>
<dbReference type="RefSeq" id="WP_341568238.1">
    <property type="nucleotide sequence ID" value="NZ_JBAKAR010000166.1"/>
</dbReference>
<feature type="domain" description="KAP NTPase" evidence="1">
    <location>
        <begin position="1"/>
        <end position="48"/>
    </location>
</feature>